<dbReference type="GeneID" id="36344810"/>
<accession>W6UCP3</accession>
<proteinExistence type="predicted"/>
<organism evidence="1 2">
    <name type="scientific">Echinococcus granulosus</name>
    <name type="common">Hydatid tapeworm</name>
    <dbReference type="NCBI Taxonomy" id="6210"/>
    <lineage>
        <taxon>Eukaryota</taxon>
        <taxon>Metazoa</taxon>
        <taxon>Spiralia</taxon>
        <taxon>Lophotrochozoa</taxon>
        <taxon>Platyhelminthes</taxon>
        <taxon>Cestoda</taxon>
        <taxon>Eucestoda</taxon>
        <taxon>Cyclophyllidea</taxon>
        <taxon>Taeniidae</taxon>
        <taxon>Echinococcus</taxon>
        <taxon>Echinococcus granulosus group</taxon>
    </lineage>
</organism>
<evidence type="ECO:0000313" key="2">
    <source>
        <dbReference type="Proteomes" id="UP000019149"/>
    </source>
</evidence>
<dbReference type="KEGG" id="egl:EGR_09095"/>
<gene>
    <name evidence="1" type="ORF">EGR_09095</name>
</gene>
<dbReference type="RefSeq" id="XP_024347253.1">
    <property type="nucleotide sequence ID" value="XM_024498344.1"/>
</dbReference>
<sequence length="70" mass="7864">MCDVNDNEAFGLHRYQMEKFCGTSFKQIDTAIHALTDDKLSTDHKCSLCLFQISASLTHLTIKELTTIIG</sequence>
<dbReference type="Proteomes" id="UP000019149">
    <property type="component" value="Unassembled WGS sequence"/>
</dbReference>
<evidence type="ECO:0000313" key="1">
    <source>
        <dbReference type="EMBL" id="EUB56057.1"/>
    </source>
</evidence>
<dbReference type="EMBL" id="APAU02000131">
    <property type="protein sequence ID" value="EUB56057.1"/>
    <property type="molecule type" value="Genomic_DNA"/>
</dbReference>
<dbReference type="CTD" id="36344810"/>
<comment type="caution">
    <text evidence="1">The sequence shown here is derived from an EMBL/GenBank/DDBJ whole genome shotgun (WGS) entry which is preliminary data.</text>
</comment>
<keyword evidence="2" id="KW-1185">Reference proteome</keyword>
<protein>
    <submittedName>
        <fullName evidence="1">Uncharacterized protein</fullName>
    </submittedName>
</protein>
<reference evidence="1 2" key="1">
    <citation type="journal article" date="2013" name="Nat. Genet.">
        <title>The genome of the hydatid tapeworm Echinococcus granulosus.</title>
        <authorList>
            <person name="Zheng H."/>
            <person name="Zhang W."/>
            <person name="Zhang L."/>
            <person name="Zhang Z."/>
            <person name="Li J."/>
            <person name="Lu G."/>
            <person name="Zhu Y."/>
            <person name="Wang Y."/>
            <person name="Huang Y."/>
            <person name="Liu J."/>
            <person name="Kang H."/>
            <person name="Chen J."/>
            <person name="Wang L."/>
            <person name="Chen A."/>
            <person name="Yu S."/>
            <person name="Gao Z."/>
            <person name="Jin L."/>
            <person name="Gu W."/>
            <person name="Wang Z."/>
            <person name="Zhao L."/>
            <person name="Shi B."/>
            <person name="Wen H."/>
            <person name="Lin R."/>
            <person name="Jones M.K."/>
            <person name="Brejova B."/>
            <person name="Vinar T."/>
            <person name="Zhao G."/>
            <person name="McManus D.P."/>
            <person name="Chen Z."/>
            <person name="Zhou Y."/>
            <person name="Wang S."/>
        </authorList>
    </citation>
    <scope>NUCLEOTIDE SEQUENCE [LARGE SCALE GENOMIC DNA]</scope>
</reference>
<dbReference type="AlphaFoldDB" id="W6UCP3"/>
<name>W6UCP3_ECHGR</name>